<feature type="transmembrane region" description="Helical" evidence="1">
    <location>
        <begin position="20"/>
        <end position="52"/>
    </location>
</feature>
<keyword evidence="3" id="KW-1185">Reference proteome</keyword>
<organism evidence="2 3">
    <name type="scientific">Sphingomonas piscis</name>
    <dbReference type="NCBI Taxonomy" id="2714943"/>
    <lineage>
        <taxon>Bacteria</taxon>
        <taxon>Pseudomonadati</taxon>
        <taxon>Pseudomonadota</taxon>
        <taxon>Alphaproteobacteria</taxon>
        <taxon>Sphingomonadales</taxon>
        <taxon>Sphingomonadaceae</taxon>
        <taxon>Sphingomonas</taxon>
    </lineage>
</organism>
<evidence type="ECO:0000313" key="2">
    <source>
        <dbReference type="EMBL" id="QIK79047.1"/>
    </source>
</evidence>
<dbReference type="Proteomes" id="UP000503222">
    <property type="component" value="Chromosome"/>
</dbReference>
<gene>
    <name evidence="2" type="ORF">G7077_09225</name>
</gene>
<dbReference type="RefSeq" id="WP_166411438.1">
    <property type="nucleotide sequence ID" value="NZ_CP049869.1"/>
</dbReference>
<sequence>MRLRDPEGLELVTIPVRGGGALGLLFGLVTVPIISTLLLGVLFLAVIAYFLFRPAGSAWFQQGAPMELEQP</sequence>
<dbReference type="AlphaFoldDB" id="A0A6G7YQN9"/>
<evidence type="ECO:0000313" key="3">
    <source>
        <dbReference type="Proteomes" id="UP000503222"/>
    </source>
</evidence>
<accession>A0A6G7YQN9</accession>
<protein>
    <submittedName>
        <fullName evidence="2">Uncharacterized protein</fullName>
    </submittedName>
</protein>
<dbReference type="EMBL" id="CP049869">
    <property type="protein sequence ID" value="QIK79047.1"/>
    <property type="molecule type" value="Genomic_DNA"/>
</dbReference>
<proteinExistence type="predicted"/>
<keyword evidence="1" id="KW-0812">Transmembrane</keyword>
<evidence type="ECO:0000256" key="1">
    <source>
        <dbReference type="SAM" id="Phobius"/>
    </source>
</evidence>
<name>A0A6G7YQN9_9SPHN</name>
<keyword evidence="1" id="KW-0472">Membrane</keyword>
<dbReference type="KEGG" id="spii:G7077_09225"/>
<reference evidence="2 3" key="1">
    <citation type="submission" date="2020-03" db="EMBL/GenBank/DDBJ databases">
        <title>Sphingomonas sp. nov., isolated from fish.</title>
        <authorList>
            <person name="Hyun D.-W."/>
            <person name="Bae J.-W."/>
        </authorList>
    </citation>
    <scope>NUCLEOTIDE SEQUENCE [LARGE SCALE GENOMIC DNA]</scope>
    <source>
        <strain evidence="2 3">HDW15B</strain>
    </source>
</reference>
<keyword evidence="1" id="KW-1133">Transmembrane helix</keyword>